<dbReference type="RefSeq" id="WP_108139246.1">
    <property type="nucleotide sequence ID" value="NZ_QAXS01000008.1"/>
</dbReference>
<dbReference type="EMBL" id="QAXS01000008">
    <property type="protein sequence ID" value="PTW00167.1"/>
    <property type="molecule type" value="Genomic_DNA"/>
</dbReference>
<comment type="caution">
    <text evidence="1">The sequence shown here is derived from an EMBL/GenBank/DDBJ whole genome shotgun (WGS) entry which is preliminary data.</text>
</comment>
<dbReference type="Gene3D" id="3.10.450.620">
    <property type="entry name" value="JHP933, nucleotidyltransferase-like core domain"/>
    <property type="match status" value="1"/>
</dbReference>
<dbReference type="OrthoDB" id="9808443at2"/>
<protein>
    <submittedName>
        <fullName evidence="1">Putative nucleotidyltransferase component of viral defense system</fullName>
    </submittedName>
</protein>
<dbReference type="Pfam" id="PF08843">
    <property type="entry name" value="AbiEii"/>
    <property type="match status" value="1"/>
</dbReference>
<evidence type="ECO:0000313" key="1">
    <source>
        <dbReference type="EMBL" id="PTW00167.1"/>
    </source>
</evidence>
<evidence type="ECO:0000313" key="2">
    <source>
        <dbReference type="Proteomes" id="UP000244089"/>
    </source>
</evidence>
<reference evidence="1 2" key="1">
    <citation type="submission" date="2018-04" db="EMBL/GenBank/DDBJ databases">
        <title>Subsurface microbial communities from deep shales in Ohio and West Virginia, USA.</title>
        <authorList>
            <person name="Wrighton K."/>
        </authorList>
    </citation>
    <scope>NUCLEOTIDE SEQUENCE [LARGE SCALE GENOMIC DNA]</scope>
    <source>
        <strain evidence="1 2">WC1</strain>
    </source>
</reference>
<gene>
    <name evidence="1" type="ORF">C8C76_10859</name>
</gene>
<dbReference type="Proteomes" id="UP000244089">
    <property type="component" value="Unassembled WGS sequence"/>
</dbReference>
<dbReference type="GO" id="GO:0016740">
    <property type="term" value="F:transferase activity"/>
    <property type="evidence" value="ECO:0007669"/>
    <property type="project" value="UniProtKB-KW"/>
</dbReference>
<keyword evidence="1" id="KW-0808">Transferase</keyword>
<accession>A0A2T5RLN7</accession>
<dbReference type="InterPro" id="IPR014942">
    <property type="entry name" value="AbiEii"/>
</dbReference>
<dbReference type="AlphaFoldDB" id="A0A2T5RLN7"/>
<sequence>MSKNIAASVMGRLKNISKELNIPFNLAMQLYAQERFLYRLSKSEYKDNFLLKGGLLLYSMDQFKGRPTKDIDFLLKNQNNNPNNIKKIIKKIIKIEVEDGISFDLNKIKSQSITEGADYKGQRIKIVALIGNARVHLQIDIGFGDVVVPEPVKIKYPELLDFDGPEITAYSLETVIAEKFDAMISLALLNSRMKDFYDIFQLMFKKKYESEVLKKSIKETLKKRNTKLDSDLLVFSERFKNDPQKNKQWQLFLKRIKKDNLSFDFVVNNIEKFLRPIYNSILSEIEINSTWDPEKLRWFEK</sequence>
<name>A0A2T5RLN7_9FIRM</name>
<proteinExistence type="predicted"/>
<organism evidence="1 2">
    <name type="scientific">Halanaerobium saccharolyticum</name>
    <dbReference type="NCBI Taxonomy" id="43595"/>
    <lineage>
        <taxon>Bacteria</taxon>
        <taxon>Bacillati</taxon>
        <taxon>Bacillota</taxon>
        <taxon>Clostridia</taxon>
        <taxon>Halanaerobiales</taxon>
        <taxon>Halanaerobiaceae</taxon>
        <taxon>Halanaerobium</taxon>
    </lineage>
</organism>